<protein>
    <submittedName>
        <fullName evidence="3">DUF2520 domain-containing protein</fullName>
    </submittedName>
</protein>
<dbReference type="PANTHER" id="PTHR40459">
    <property type="entry name" value="CONSERVED HYPOTHETICAL ALANINE AND LEUCINE RICH PROTEIN"/>
    <property type="match status" value="1"/>
</dbReference>
<dbReference type="PANTHER" id="PTHR40459:SF1">
    <property type="entry name" value="CONSERVED HYPOTHETICAL ALANINE AND LEUCINE RICH PROTEIN"/>
    <property type="match status" value="1"/>
</dbReference>
<evidence type="ECO:0000313" key="4">
    <source>
        <dbReference type="Proteomes" id="UP000818266"/>
    </source>
</evidence>
<feature type="domain" description="Putative oxidoreductase/dehydrogenase Rossmann-like" evidence="1">
    <location>
        <begin position="4"/>
        <end position="124"/>
    </location>
</feature>
<evidence type="ECO:0000259" key="2">
    <source>
        <dbReference type="Pfam" id="PF10728"/>
    </source>
</evidence>
<dbReference type="EMBL" id="VIKT02000022">
    <property type="protein sequence ID" value="NHF63824.1"/>
    <property type="molecule type" value="Genomic_DNA"/>
</dbReference>
<dbReference type="Pfam" id="PF10728">
    <property type="entry name" value="DUF2520"/>
    <property type="match status" value="1"/>
</dbReference>
<proteinExistence type="predicted"/>
<dbReference type="InterPro" id="IPR019665">
    <property type="entry name" value="OxRdtase/DH_put_Rossmann_dom"/>
</dbReference>
<dbReference type="Gene3D" id="3.40.50.720">
    <property type="entry name" value="NAD(P)-binding Rossmann-like Domain"/>
    <property type="match status" value="1"/>
</dbReference>
<dbReference type="Proteomes" id="UP000818266">
    <property type="component" value="Unassembled WGS sequence"/>
</dbReference>
<feature type="domain" description="DUF2520" evidence="2">
    <location>
        <begin position="142"/>
        <end position="225"/>
    </location>
</feature>
<evidence type="ECO:0000259" key="1">
    <source>
        <dbReference type="Pfam" id="PF10727"/>
    </source>
</evidence>
<dbReference type="Pfam" id="PF10727">
    <property type="entry name" value="Rossmann-like"/>
    <property type="match status" value="1"/>
</dbReference>
<dbReference type="AlphaFoldDB" id="A0A9E5JNB0"/>
<evidence type="ECO:0000313" key="3">
    <source>
        <dbReference type="EMBL" id="NHF63824.1"/>
    </source>
</evidence>
<accession>A0A9E5JNB0</accession>
<dbReference type="InterPro" id="IPR018931">
    <property type="entry name" value="DUF2520"/>
</dbReference>
<gene>
    <name evidence="3" type="ORF">FK219_011355</name>
</gene>
<dbReference type="RefSeq" id="WP_152584034.1">
    <property type="nucleotide sequence ID" value="NZ_VIKT02000022.1"/>
</dbReference>
<reference evidence="3 4" key="1">
    <citation type="submission" date="2020-03" db="EMBL/GenBank/DDBJ databases">
        <title>Chryseoglobus sp. isolated from a deep-sea seamount.</title>
        <authorList>
            <person name="Zhang D.-C."/>
        </authorList>
    </citation>
    <scope>NUCLEOTIDE SEQUENCE [LARGE SCALE GENOMIC DNA]</scope>
    <source>
        <strain evidence="3 4">KN1116</strain>
    </source>
</reference>
<dbReference type="SUPFAM" id="SSF51735">
    <property type="entry name" value="NAD(P)-binding Rossmann-fold domains"/>
    <property type="match status" value="1"/>
</dbReference>
<name>A0A9E5JNB0_9MICO</name>
<dbReference type="InterPro" id="IPR036291">
    <property type="entry name" value="NAD(P)-bd_dom_sf"/>
</dbReference>
<organism evidence="3 4">
    <name type="scientific">Microcella pacifica</name>
    <dbReference type="NCBI Taxonomy" id="2591847"/>
    <lineage>
        <taxon>Bacteria</taxon>
        <taxon>Bacillati</taxon>
        <taxon>Actinomycetota</taxon>
        <taxon>Actinomycetes</taxon>
        <taxon>Micrococcales</taxon>
        <taxon>Microbacteriaceae</taxon>
        <taxon>Microcella</taxon>
    </lineage>
</organism>
<sequence length="249" mass="25449">MTQKDGRLGIGVIGAGRVGPVLAAALAGAGHAIVGISAHSKDARDRVDSMLPGVPVLEVRQVVERSELVILAVPDDQLPDLVSGLAAVDAWLPGQLVLHTSARYGVRVLDPARPAGIIPLAVHPALTFTGTSLDLARLREAWCAVTAPGPVLPIAQALVVEMGAEPVVVAEENREAYADAIGAASEFSTAIVGQAIAGLREIGIEEPGRVLSAVVRSAVDNALRGAGADSIDLAGLDDTTAAPRKENGD</sequence>
<dbReference type="OrthoDB" id="8650434at2"/>
<comment type="caution">
    <text evidence="3">The sequence shown here is derived from an EMBL/GenBank/DDBJ whole genome shotgun (WGS) entry which is preliminary data.</text>
</comment>
<keyword evidence="4" id="KW-1185">Reference proteome</keyword>